<name>A0ABR8S4X9_9MICO</name>
<dbReference type="RefSeq" id="WP_191719705.1">
    <property type="nucleotide sequence ID" value="NZ_JACSQP010000009.1"/>
</dbReference>
<evidence type="ECO:0000256" key="1">
    <source>
        <dbReference type="SAM" id="MobiDB-lite"/>
    </source>
</evidence>
<evidence type="ECO:0000313" key="2">
    <source>
        <dbReference type="EMBL" id="MBD7958505.1"/>
    </source>
</evidence>
<evidence type="ECO:0008006" key="4">
    <source>
        <dbReference type="Google" id="ProtNLM"/>
    </source>
</evidence>
<evidence type="ECO:0000313" key="3">
    <source>
        <dbReference type="Proteomes" id="UP000648352"/>
    </source>
</evidence>
<keyword evidence="3" id="KW-1185">Reference proteome</keyword>
<feature type="compositionally biased region" description="Acidic residues" evidence="1">
    <location>
        <begin position="35"/>
        <end position="49"/>
    </location>
</feature>
<reference evidence="2 3" key="1">
    <citation type="submission" date="2020-08" db="EMBL/GenBank/DDBJ databases">
        <title>A Genomic Blueprint of the Chicken Gut Microbiome.</title>
        <authorList>
            <person name="Gilroy R."/>
            <person name="Ravi A."/>
            <person name="Getino M."/>
            <person name="Pursley I."/>
            <person name="Horton D.L."/>
            <person name="Alikhan N.-F."/>
            <person name="Baker D."/>
            <person name="Gharbi K."/>
            <person name="Hall N."/>
            <person name="Watson M."/>
            <person name="Adriaenssens E.M."/>
            <person name="Foster-Nyarko E."/>
            <person name="Jarju S."/>
            <person name="Secka A."/>
            <person name="Antonio M."/>
            <person name="Oren A."/>
            <person name="Chaudhuri R."/>
            <person name="La Ragione R.M."/>
            <person name="Hildebrand F."/>
            <person name="Pallen M.J."/>
        </authorList>
    </citation>
    <scope>NUCLEOTIDE SEQUENCE [LARGE SCALE GENOMIC DNA]</scope>
    <source>
        <strain evidence="2 3">Sa4CUA7</strain>
    </source>
</reference>
<dbReference type="EMBL" id="JACSQP010000009">
    <property type="protein sequence ID" value="MBD7958505.1"/>
    <property type="molecule type" value="Genomic_DNA"/>
</dbReference>
<proteinExistence type="predicted"/>
<protein>
    <recommendedName>
        <fullName evidence="4">BatC protein</fullName>
    </recommendedName>
</protein>
<organism evidence="2 3">
    <name type="scientific">Microbacterium pullorum</name>
    <dbReference type="NCBI Taxonomy" id="2762236"/>
    <lineage>
        <taxon>Bacteria</taxon>
        <taxon>Bacillati</taxon>
        <taxon>Actinomycetota</taxon>
        <taxon>Actinomycetes</taxon>
        <taxon>Micrococcales</taxon>
        <taxon>Microbacteriaceae</taxon>
        <taxon>Microbacterium</taxon>
    </lineage>
</organism>
<accession>A0ABR8S4X9</accession>
<sequence length="49" mass="4964">MDTDSGHPSQAEGEDPDRPPDGDGDGATGHPSQAEGDDPDDDRETGEAG</sequence>
<comment type="caution">
    <text evidence="2">The sequence shown here is derived from an EMBL/GenBank/DDBJ whole genome shotgun (WGS) entry which is preliminary data.</text>
</comment>
<feature type="region of interest" description="Disordered" evidence="1">
    <location>
        <begin position="1"/>
        <end position="49"/>
    </location>
</feature>
<dbReference type="Proteomes" id="UP000648352">
    <property type="component" value="Unassembled WGS sequence"/>
</dbReference>
<gene>
    <name evidence="2" type="ORF">H9651_12720</name>
</gene>